<evidence type="ECO:0000259" key="1">
    <source>
        <dbReference type="Pfam" id="PF20247"/>
    </source>
</evidence>
<gene>
    <name evidence="2" type="ORF">PPGU16_21660</name>
</gene>
<proteinExistence type="predicted"/>
<evidence type="ECO:0000313" key="2">
    <source>
        <dbReference type="EMBL" id="BCF89099.1"/>
    </source>
</evidence>
<dbReference type="AlphaFoldDB" id="A0A7I8BLG7"/>
<protein>
    <recommendedName>
        <fullName evidence="1">DUF6602 domain-containing protein</fullName>
    </recommendedName>
</protein>
<organism evidence="2 3">
    <name type="scientific">Paraburkholderia largidicola</name>
    <dbReference type="NCBI Taxonomy" id="3014751"/>
    <lineage>
        <taxon>Bacteria</taxon>
        <taxon>Pseudomonadati</taxon>
        <taxon>Pseudomonadota</taxon>
        <taxon>Betaproteobacteria</taxon>
        <taxon>Burkholderiales</taxon>
        <taxon>Burkholderiaceae</taxon>
        <taxon>Paraburkholderia</taxon>
    </lineage>
</organism>
<keyword evidence="3" id="KW-1185">Reference proteome</keyword>
<dbReference type="InterPro" id="IPR046537">
    <property type="entry name" value="DUF6602"/>
</dbReference>
<sequence>MLQETSHLHPDNGGKENELLWVEFFRKIIPNEFAIVHGGRIIGPDGEPWPQLDILILRPGAEKRLDAHGYYPSSTVLAAFECKLSLKAAHIKEAAENAALIKRMTGDFSYSTIDDAIGTDFPYYGLIGTGLARGLSWDLNELKSKVLDVCALYHPKLALDFIFINDFSCLNVSFQVDQFEEDFLDCGVRSGNFYDPKIDAINIPIIGLSLFLTRLISKVKPEYVYLAEQYEFYERCVVTMFRRAFEICRSEEGIRLV</sequence>
<feature type="domain" description="DUF6602" evidence="1">
    <location>
        <begin position="6"/>
        <end position="104"/>
    </location>
</feature>
<name>A0A7I8BLG7_9BURK</name>
<reference evidence="2 3" key="1">
    <citation type="journal article" date="2020" name="Genes (Basel)">
        <title>Genomic Comparison of Insect Gut Symbionts from Divergent Burkholderia Subclades.</title>
        <authorList>
            <person name="Takeshita K."/>
            <person name="Kikuchi Y."/>
        </authorList>
    </citation>
    <scope>NUCLEOTIDE SEQUENCE [LARGE SCALE GENOMIC DNA]</scope>
    <source>
        <strain evidence="2 3">PGU16</strain>
    </source>
</reference>
<dbReference type="CDD" id="cd21173">
    <property type="entry name" value="NucC-like"/>
    <property type="match status" value="1"/>
</dbReference>
<dbReference type="Proteomes" id="UP000510888">
    <property type="component" value="Chromosome 1"/>
</dbReference>
<dbReference type="EMBL" id="AP023174">
    <property type="protein sequence ID" value="BCF89099.1"/>
    <property type="molecule type" value="Genomic_DNA"/>
</dbReference>
<dbReference type="RefSeq" id="WP_180720028.1">
    <property type="nucleotide sequence ID" value="NZ_AP023174.1"/>
</dbReference>
<evidence type="ECO:0000313" key="3">
    <source>
        <dbReference type="Proteomes" id="UP000510888"/>
    </source>
</evidence>
<dbReference type="KEGG" id="plad:PPGU16_21660"/>
<accession>A0A7I8BLG7</accession>
<dbReference type="Pfam" id="PF20247">
    <property type="entry name" value="DUF6602"/>
    <property type="match status" value="1"/>
</dbReference>